<name>A0A4Q1BNK4_TREME</name>
<dbReference type="VEuPathDB" id="FungiDB:TREMEDRAFT_64304"/>
<feature type="region of interest" description="Disordered" evidence="1">
    <location>
        <begin position="181"/>
        <end position="264"/>
    </location>
</feature>
<feature type="compositionally biased region" description="Basic and acidic residues" evidence="1">
    <location>
        <begin position="367"/>
        <end position="387"/>
    </location>
</feature>
<dbReference type="PANTHER" id="PTHR33324">
    <property type="entry name" value="EXPRESSED PROTEIN"/>
    <property type="match status" value="1"/>
</dbReference>
<evidence type="ECO:0000256" key="1">
    <source>
        <dbReference type="SAM" id="MobiDB-lite"/>
    </source>
</evidence>
<dbReference type="STRING" id="5217.A0A4Q1BNK4"/>
<feature type="compositionally biased region" description="Low complexity" evidence="1">
    <location>
        <begin position="208"/>
        <end position="218"/>
    </location>
</feature>
<dbReference type="Proteomes" id="UP000289152">
    <property type="component" value="Unassembled WGS sequence"/>
</dbReference>
<organism evidence="2 3">
    <name type="scientific">Tremella mesenterica</name>
    <name type="common">Jelly fungus</name>
    <dbReference type="NCBI Taxonomy" id="5217"/>
    <lineage>
        <taxon>Eukaryota</taxon>
        <taxon>Fungi</taxon>
        <taxon>Dikarya</taxon>
        <taxon>Basidiomycota</taxon>
        <taxon>Agaricomycotina</taxon>
        <taxon>Tremellomycetes</taxon>
        <taxon>Tremellales</taxon>
        <taxon>Tremellaceae</taxon>
        <taxon>Tremella</taxon>
    </lineage>
</organism>
<feature type="region of interest" description="Disordered" evidence="1">
    <location>
        <begin position="313"/>
        <end position="332"/>
    </location>
</feature>
<sequence>MNTLGGAVSRSPSPPVLHIPSTARQPSTRTQQRRNRDKEDSQDNPPATLGWTKDQGQGEYCSLDYLIEWLAMGDNFKKYQHGLGGKKKLGMARECSEWMSQSGCPTKRTTDQIQNKIRELLRRWREARDWLNHTGKGLFESMVDGSEDPEKINQAEQTVKATVLKKCPEYDAVDPIFAERDGGTESLRTGTTEISNVTLDTIMRRPHNSSSSPEGSPHSPRPTTPSQMSLNDFLGQQESRNDDTSTQSENTRPATRERSFSDHRLAKRAAGLYTSSRRGEGKNNAGGIAGLFEGIAASRREEIGLEKRKLAIQEEEREESKRQRKEQAKNDRLVITSKEAQARLTAEQGLPVELRVTWPQAIADAEKRYDRAHRDRGEGEGDRHTEDEWSNNDWSDSDR</sequence>
<feature type="region of interest" description="Disordered" evidence="1">
    <location>
        <begin position="1"/>
        <end position="53"/>
    </location>
</feature>
<gene>
    <name evidence="2" type="ORF">M231_03286</name>
</gene>
<feature type="compositionally biased region" description="Polar residues" evidence="1">
    <location>
        <begin position="224"/>
        <end position="253"/>
    </location>
</feature>
<feature type="compositionally biased region" description="Polar residues" evidence="1">
    <location>
        <begin position="186"/>
        <end position="199"/>
    </location>
</feature>
<dbReference type="AlphaFoldDB" id="A0A4Q1BNK4"/>
<evidence type="ECO:0000313" key="3">
    <source>
        <dbReference type="Proteomes" id="UP000289152"/>
    </source>
</evidence>
<protein>
    <submittedName>
        <fullName evidence="2">Uncharacterized protein</fullName>
    </submittedName>
</protein>
<accession>A0A4Q1BNK4</accession>
<feature type="compositionally biased region" description="Basic and acidic residues" evidence="1">
    <location>
        <begin position="254"/>
        <end position="264"/>
    </location>
</feature>
<feature type="region of interest" description="Disordered" evidence="1">
    <location>
        <begin position="367"/>
        <end position="399"/>
    </location>
</feature>
<proteinExistence type="predicted"/>
<comment type="caution">
    <text evidence="2">The sequence shown here is derived from an EMBL/GenBank/DDBJ whole genome shotgun (WGS) entry which is preliminary data.</text>
</comment>
<evidence type="ECO:0000313" key="2">
    <source>
        <dbReference type="EMBL" id="RXK39453.1"/>
    </source>
</evidence>
<dbReference type="EMBL" id="SDIL01000031">
    <property type="protein sequence ID" value="RXK39453.1"/>
    <property type="molecule type" value="Genomic_DNA"/>
</dbReference>
<reference evidence="2 3" key="1">
    <citation type="submission" date="2016-06" db="EMBL/GenBank/DDBJ databases">
        <title>Evolution of pathogenesis and genome organization in the Tremellales.</title>
        <authorList>
            <person name="Cuomo C."/>
            <person name="Litvintseva A."/>
            <person name="Heitman J."/>
            <person name="Chen Y."/>
            <person name="Sun S."/>
            <person name="Springer D."/>
            <person name="Dromer F."/>
            <person name="Young S."/>
            <person name="Zeng Q."/>
            <person name="Chapman S."/>
            <person name="Gujja S."/>
            <person name="Saif S."/>
            <person name="Birren B."/>
        </authorList>
    </citation>
    <scope>NUCLEOTIDE SEQUENCE [LARGE SCALE GENOMIC DNA]</scope>
    <source>
        <strain evidence="2 3">ATCC 28783</strain>
    </source>
</reference>
<dbReference type="PANTHER" id="PTHR33324:SF2">
    <property type="entry name" value="MYB_SANT-LIKE DNA-BINDING DOMAIN-CONTAINING PROTEIN"/>
    <property type="match status" value="1"/>
</dbReference>
<keyword evidence="3" id="KW-1185">Reference proteome</keyword>
<dbReference type="OrthoDB" id="2596154at2759"/>
<dbReference type="InParanoid" id="A0A4Q1BNK4"/>